<dbReference type="GO" id="GO:0046540">
    <property type="term" value="C:U4/U6 x U5 tri-snRNP complex"/>
    <property type="evidence" value="ECO:0007669"/>
    <property type="project" value="TreeGrafter"/>
</dbReference>
<dbReference type="Gene3D" id="1.20.940.10">
    <property type="entry name" value="Functional domain of the splicing factor Prp18"/>
    <property type="match status" value="1"/>
</dbReference>
<evidence type="ECO:0000313" key="10">
    <source>
        <dbReference type="EMBL" id="SGZ46281.1"/>
    </source>
</evidence>
<evidence type="ECO:0000256" key="3">
    <source>
        <dbReference type="ARBA" id="ARBA00018242"/>
    </source>
</evidence>
<dbReference type="Proteomes" id="UP000182334">
    <property type="component" value="Chromosome I"/>
</dbReference>
<evidence type="ECO:0000259" key="9">
    <source>
        <dbReference type="Pfam" id="PF02840"/>
    </source>
</evidence>
<feature type="domain" description="Prp18" evidence="9">
    <location>
        <begin position="143"/>
        <end position="262"/>
    </location>
</feature>
<proteinExistence type="inferred from homology"/>
<protein>
    <recommendedName>
        <fullName evidence="3">Pre-mRNA-splicing factor 18</fullName>
    </recommendedName>
</protein>
<dbReference type="GO" id="GO:0071021">
    <property type="term" value="C:U2-type post-spliceosomal complex"/>
    <property type="evidence" value="ECO:0007669"/>
    <property type="project" value="TreeGrafter"/>
</dbReference>
<evidence type="ECO:0000256" key="6">
    <source>
        <dbReference type="ARBA" id="ARBA00023187"/>
    </source>
</evidence>
<dbReference type="OrthoDB" id="10261918at2759"/>
<dbReference type="PANTHER" id="PTHR13007:SF19">
    <property type="entry name" value="PRE-MRNA-SPLICING FACTOR 18"/>
    <property type="match status" value="1"/>
</dbReference>
<comment type="subcellular location">
    <subcellularLocation>
        <location evidence="1">Nucleus</location>
    </subcellularLocation>
</comment>
<dbReference type="Pfam" id="PF02840">
    <property type="entry name" value="Prp18"/>
    <property type="match status" value="1"/>
</dbReference>
<sequence>MDFGGLLSKEIDRKRKKAKTKKLLKRQKSITETSAVPDAPPQPQETDTDALLEINDEKLQQSLQTLDKEFDDNTLKVEKLQTLEILVKQERKEAQYLEFLNEENVVPDSIDPADAARISDPKVYRRLCLQIRKFLKVSLNGWQSNISDQFPQSVLQESKKDLVKLLYKLRSGKLQPNMVITLSTIVHDIQMEQFTKANESYMKLSIGNVAWPIGVRDVGIHARSADQKITGDNKETLANIMQNEHTRRWIIAIKRLISWWESSHKLHTSRDTT</sequence>
<dbReference type="GO" id="GO:0005682">
    <property type="term" value="C:U5 snRNP"/>
    <property type="evidence" value="ECO:0007669"/>
    <property type="project" value="TreeGrafter"/>
</dbReference>
<dbReference type="PANTHER" id="PTHR13007">
    <property type="entry name" value="PRE-MRNA SPLICING FACTOR-RELATED"/>
    <property type="match status" value="1"/>
</dbReference>
<dbReference type="AlphaFoldDB" id="A0A1L0B887"/>
<evidence type="ECO:0000256" key="4">
    <source>
        <dbReference type="ARBA" id="ARBA00022664"/>
    </source>
</evidence>
<organism evidence="10 11">
    <name type="scientific">Sungouiella intermedia</name>
    <dbReference type="NCBI Taxonomy" id="45354"/>
    <lineage>
        <taxon>Eukaryota</taxon>
        <taxon>Fungi</taxon>
        <taxon>Dikarya</taxon>
        <taxon>Ascomycota</taxon>
        <taxon>Saccharomycotina</taxon>
        <taxon>Pichiomycetes</taxon>
        <taxon>Metschnikowiaceae</taxon>
        <taxon>Sungouiella</taxon>
    </lineage>
</organism>
<dbReference type="EMBL" id="LT635756">
    <property type="protein sequence ID" value="SGZ46281.1"/>
    <property type="molecule type" value="Genomic_DNA"/>
</dbReference>
<evidence type="ECO:0000256" key="1">
    <source>
        <dbReference type="ARBA" id="ARBA00004123"/>
    </source>
</evidence>
<evidence type="ECO:0000256" key="5">
    <source>
        <dbReference type="ARBA" id="ARBA00022728"/>
    </source>
</evidence>
<feature type="compositionally biased region" description="Basic residues" evidence="8">
    <location>
        <begin position="17"/>
        <end position="28"/>
    </location>
</feature>
<evidence type="ECO:0000256" key="8">
    <source>
        <dbReference type="SAM" id="MobiDB-lite"/>
    </source>
</evidence>
<comment type="similarity">
    <text evidence="2">Belongs to the PRP18 family.</text>
</comment>
<evidence type="ECO:0000256" key="7">
    <source>
        <dbReference type="ARBA" id="ARBA00023242"/>
    </source>
</evidence>
<keyword evidence="7" id="KW-0539">Nucleus</keyword>
<feature type="region of interest" description="Disordered" evidence="8">
    <location>
        <begin position="17"/>
        <end position="46"/>
    </location>
</feature>
<dbReference type="STRING" id="45354.A0A1L0B887"/>
<evidence type="ECO:0000313" key="11">
    <source>
        <dbReference type="Proteomes" id="UP000182334"/>
    </source>
</evidence>
<keyword evidence="5" id="KW-0747">Spliceosome</keyword>
<evidence type="ECO:0000256" key="2">
    <source>
        <dbReference type="ARBA" id="ARBA00008137"/>
    </source>
</evidence>
<reference evidence="10 11" key="1">
    <citation type="submission" date="2016-10" db="EMBL/GenBank/DDBJ databases">
        <authorList>
            <person name="de Groot N.N."/>
        </authorList>
    </citation>
    <scope>NUCLEOTIDE SEQUENCE [LARGE SCALE GENOMIC DNA]</scope>
    <source>
        <strain evidence="10 11">CBS 141442</strain>
    </source>
</reference>
<keyword evidence="6" id="KW-0508">mRNA splicing</keyword>
<keyword evidence="4" id="KW-0507">mRNA processing</keyword>
<accession>A0A1L0B887</accession>
<dbReference type="SUPFAM" id="SSF47938">
    <property type="entry name" value="Functional domain of the splicing factor Prp18"/>
    <property type="match status" value="1"/>
</dbReference>
<dbReference type="GO" id="GO:0000350">
    <property type="term" value="P:generation of catalytic spliceosome for second transesterification step"/>
    <property type="evidence" value="ECO:0007669"/>
    <property type="project" value="TreeGrafter"/>
</dbReference>
<gene>
    <name evidence="10" type="ORF">SAMEA4029010_CIC11G00000000750</name>
</gene>
<dbReference type="InterPro" id="IPR039979">
    <property type="entry name" value="PRPF18"/>
</dbReference>
<keyword evidence="11" id="KW-1185">Reference proteome</keyword>
<name>A0A1L0B887_9ASCO</name>
<dbReference type="InterPro" id="IPR004098">
    <property type="entry name" value="Prp18"/>
</dbReference>